<name>A0ABM7IRL4_9MYCO</name>
<dbReference type="InterPro" id="IPR050109">
    <property type="entry name" value="HTH-type_TetR-like_transc_reg"/>
</dbReference>
<keyword evidence="1" id="KW-0805">Transcription regulation</keyword>
<dbReference type="RefSeq" id="WP_234815737.1">
    <property type="nucleotide sequence ID" value="NZ_AP022579.1"/>
</dbReference>
<evidence type="ECO:0000313" key="6">
    <source>
        <dbReference type="EMBL" id="BBX89449.1"/>
    </source>
</evidence>
<dbReference type="InterPro" id="IPR041583">
    <property type="entry name" value="TetR_C_31"/>
</dbReference>
<organism evidence="6 7">
    <name type="scientific">Mycolicibacterium boenickei</name>
    <dbReference type="NCBI Taxonomy" id="146017"/>
    <lineage>
        <taxon>Bacteria</taxon>
        <taxon>Bacillati</taxon>
        <taxon>Actinomycetota</taxon>
        <taxon>Actinomycetes</taxon>
        <taxon>Mycobacteriales</taxon>
        <taxon>Mycobacteriaceae</taxon>
        <taxon>Mycolicibacterium</taxon>
    </lineage>
</organism>
<dbReference type="Gene3D" id="1.10.357.10">
    <property type="entry name" value="Tetracycline Repressor, domain 2"/>
    <property type="match status" value="1"/>
</dbReference>
<dbReference type="PROSITE" id="PS50977">
    <property type="entry name" value="HTH_TETR_2"/>
    <property type="match status" value="1"/>
</dbReference>
<evidence type="ECO:0000313" key="7">
    <source>
        <dbReference type="Proteomes" id="UP000466683"/>
    </source>
</evidence>
<dbReference type="Pfam" id="PF00440">
    <property type="entry name" value="TetR_N"/>
    <property type="match status" value="1"/>
</dbReference>
<dbReference type="PANTHER" id="PTHR30055">
    <property type="entry name" value="HTH-TYPE TRANSCRIPTIONAL REGULATOR RUTR"/>
    <property type="match status" value="1"/>
</dbReference>
<evidence type="ECO:0000256" key="4">
    <source>
        <dbReference type="PROSITE-ProRule" id="PRU00335"/>
    </source>
</evidence>
<dbReference type="InterPro" id="IPR001647">
    <property type="entry name" value="HTH_TetR"/>
</dbReference>
<accession>A0ABM7IRL4</accession>
<dbReference type="SUPFAM" id="SSF46689">
    <property type="entry name" value="Homeodomain-like"/>
    <property type="match status" value="1"/>
</dbReference>
<keyword evidence="3" id="KW-0804">Transcription</keyword>
<protein>
    <submittedName>
        <fullName evidence="6">Transcriptional regulator, TetR family protein</fullName>
    </submittedName>
</protein>
<dbReference type="PANTHER" id="PTHR30055:SF234">
    <property type="entry name" value="HTH-TYPE TRANSCRIPTIONAL REGULATOR BETI"/>
    <property type="match status" value="1"/>
</dbReference>
<keyword evidence="2 4" id="KW-0238">DNA-binding</keyword>
<dbReference type="Pfam" id="PF17940">
    <property type="entry name" value="TetR_C_31"/>
    <property type="match status" value="1"/>
</dbReference>
<dbReference type="SUPFAM" id="SSF48498">
    <property type="entry name" value="Tetracyclin repressor-like, C-terminal domain"/>
    <property type="match status" value="1"/>
</dbReference>
<evidence type="ECO:0000259" key="5">
    <source>
        <dbReference type="PROSITE" id="PS50977"/>
    </source>
</evidence>
<reference evidence="6 7" key="1">
    <citation type="journal article" date="2019" name="Emerg. Microbes Infect.">
        <title>Comprehensive subspecies identification of 175 nontuberculous mycobacteria species based on 7547 genomic profiles.</title>
        <authorList>
            <person name="Matsumoto Y."/>
            <person name="Kinjo T."/>
            <person name="Motooka D."/>
            <person name="Nabeya D."/>
            <person name="Jung N."/>
            <person name="Uechi K."/>
            <person name="Horii T."/>
            <person name="Iida T."/>
            <person name="Fujita J."/>
            <person name="Nakamura S."/>
        </authorList>
    </citation>
    <scope>NUCLEOTIDE SEQUENCE [LARGE SCALE GENOMIC DNA]</scope>
    <source>
        <strain evidence="6 7">JCM 15653</strain>
    </source>
</reference>
<proteinExistence type="predicted"/>
<feature type="domain" description="HTH tetR-type" evidence="5">
    <location>
        <begin position="2"/>
        <end position="62"/>
    </location>
</feature>
<evidence type="ECO:0000256" key="3">
    <source>
        <dbReference type="ARBA" id="ARBA00023163"/>
    </source>
</evidence>
<evidence type="ECO:0000256" key="2">
    <source>
        <dbReference type="ARBA" id="ARBA00023125"/>
    </source>
</evidence>
<dbReference type="InterPro" id="IPR036271">
    <property type="entry name" value="Tet_transcr_reg_TetR-rel_C_sf"/>
</dbReference>
<sequence>MSCRSKQAIAAARSVLVRDGVAGMTMRAVAAEAQIPLGTLQYVYPSKQLLLRAVIEDVVEEIAEVLRRSANLDDSLEVAIKDGVRRFWKTPVEEHRQLQLVQLELVTHALRTPGLEPLAGWQYEQYTRVVTEWCEAAATRAHESSALGHEQLARLIIAGLDGLIIQHVVNPDPDRSATDLDQLIAMLVDHYAVRPDPDV</sequence>
<feature type="DNA-binding region" description="H-T-H motif" evidence="4">
    <location>
        <begin position="25"/>
        <end position="44"/>
    </location>
</feature>
<dbReference type="EMBL" id="AP022579">
    <property type="protein sequence ID" value="BBX89449.1"/>
    <property type="molecule type" value="Genomic_DNA"/>
</dbReference>
<keyword evidence="7" id="KW-1185">Reference proteome</keyword>
<evidence type="ECO:0000256" key="1">
    <source>
        <dbReference type="ARBA" id="ARBA00023015"/>
    </source>
</evidence>
<dbReference type="Proteomes" id="UP000466683">
    <property type="component" value="Chromosome"/>
</dbReference>
<dbReference type="InterPro" id="IPR009057">
    <property type="entry name" value="Homeodomain-like_sf"/>
</dbReference>
<gene>
    <name evidence="6" type="ORF">MBOE_10980</name>
</gene>